<dbReference type="Gene3D" id="2.20.20.110">
    <property type="entry name" value="Rad4, beta-hairpin domain BHD1"/>
    <property type="match status" value="1"/>
</dbReference>
<dbReference type="GO" id="GO:0006298">
    <property type="term" value="P:mismatch repair"/>
    <property type="evidence" value="ECO:0007669"/>
    <property type="project" value="TreeGrafter"/>
</dbReference>
<dbReference type="SMART" id="SM01032">
    <property type="entry name" value="BHD_3"/>
    <property type="match status" value="1"/>
</dbReference>
<dbReference type="GO" id="GO:0071942">
    <property type="term" value="C:XPC complex"/>
    <property type="evidence" value="ECO:0007669"/>
    <property type="project" value="TreeGrafter"/>
</dbReference>
<dbReference type="InterPro" id="IPR018325">
    <property type="entry name" value="Rad4/PNGase_transGLS-fold"/>
</dbReference>
<feature type="compositionally biased region" description="Low complexity" evidence="6">
    <location>
        <begin position="53"/>
        <end position="74"/>
    </location>
</feature>
<evidence type="ECO:0000256" key="6">
    <source>
        <dbReference type="SAM" id="MobiDB-lite"/>
    </source>
</evidence>
<name>E6ZQ36_SPORE</name>
<feature type="region of interest" description="Disordered" evidence="6">
    <location>
        <begin position="1062"/>
        <end position="1102"/>
    </location>
</feature>
<dbReference type="InterPro" id="IPR018327">
    <property type="entry name" value="BHD_2"/>
</dbReference>
<dbReference type="Gene3D" id="3.30.60.290">
    <property type="entry name" value="Rad4, beta-hairpin domain BHD2"/>
    <property type="match status" value="1"/>
</dbReference>
<feature type="compositionally biased region" description="Low complexity" evidence="6">
    <location>
        <begin position="1247"/>
        <end position="1257"/>
    </location>
</feature>
<feature type="region of interest" description="Disordered" evidence="6">
    <location>
        <begin position="1120"/>
        <end position="1272"/>
    </location>
</feature>
<dbReference type="PANTHER" id="PTHR12135">
    <property type="entry name" value="DNA REPAIR PROTEIN XP-C / RAD4"/>
    <property type="match status" value="1"/>
</dbReference>
<feature type="compositionally biased region" description="Low complexity" evidence="6">
    <location>
        <begin position="1186"/>
        <end position="1210"/>
    </location>
</feature>
<dbReference type="Pfam" id="PF10403">
    <property type="entry name" value="BHD_1"/>
    <property type="match status" value="1"/>
</dbReference>
<evidence type="ECO:0000259" key="7">
    <source>
        <dbReference type="SMART" id="SM01030"/>
    </source>
</evidence>
<feature type="domain" description="Rad4 beta-hairpin" evidence="7">
    <location>
        <begin position="824"/>
        <end position="874"/>
    </location>
</feature>
<dbReference type="OrthoDB" id="300780at2759"/>
<dbReference type="eggNOG" id="KOG2179">
    <property type="taxonomic scope" value="Eukaryota"/>
</dbReference>
<dbReference type="GO" id="GO:0000111">
    <property type="term" value="C:nucleotide-excision repair factor 2 complex"/>
    <property type="evidence" value="ECO:0007669"/>
    <property type="project" value="TreeGrafter"/>
</dbReference>
<dbReference type="FunFam" id="3.30.70.2460:FF:000001">
    <property type="entry name" value="DNA repair protein Rad4 family"/>
    <property type="match status" value="1"/>
</dbReference>
<evidence type="ECO:0000256" key="1">
    <source>
        <dbReference type="ARBA" id="ARBA00004123"/>
    </source>
</evidence>
<dbReference type="Proteomes" id="UP000008867">
    <property type="component" value="Chromosome 15"/>
</dbReference>
<evidence type="ECO:0000256" key="5">
    <source>
        <dbReference type="ARBA" id="ARBA00023242"/>
    </source>
</evidence>
<dbReference type="SMART" id="SM01031">
    <property type="entry name" value="BHD_2"/>
    <property type="match status" value="1"/>
</dbReference>
<accession>E6ZQ36</accession>
<feature type="compositionally biased region" description="Basic and acidic residues" evidence="6">
    <location>
        <begin position="352"/>
        <end position="375"/>
    </location>
</feature>
<dbReference type="AlphaFoldDB" id="E6ZQ36"/>
<feature type="region of interest" description="Disordered" evidence="6">
    <location>
        <begin position="807"/>
        <end position="831"/>
    </location>
</feature>
<evidence type="ECO:0000256" key="3">
    <source>
        <dbReference type="ARBA" id="ARBA00022763"/>
    </source>
</evidence>
<feature type="domain" description="Rad4 beta-hairpin" evidence="8">
    <location>
        <begin position="876"/>
        <end position="939"/>
    </location>
</feature>
<evidence type="ECO:0000313" key="11">
    <source>
        <dbReference type="Proteomes" id="UP000008867"/>
    </source>
</evidence>
<dbReference type="GO" id="GO:0003697">
    <property type="term" value="F:single-stranded DNA binding"/>
    <property type="evidence" value="ECO:0007669"/>
    <property type="project" value="TreeGrafter"/>
</dbReference>
<evidence type="ECO:0000259" key="9">
    <source>
        <dbReference type="SMART" id="SM01032"/>
    </source>
</evidence>
<dbReference type="GO" id="GO:0005737">
    <property type="term" value="C:cytoplasm"/>
    <property type="evidence" value="ECO:0007669"/>
    <property type="project" value="TreeGrafter"/>
</dbReference>
<feature type="compositionally biased region" description="Basic and acidic residues" evidence="6">
    <location>
        <begin position="25"/>
        <end position="34"/>
    </location>
</feature>
<dbReference type="InterPro" id="IPR018326">
    <property type="entry name" value="Rad4_beta-hairpin_dom1"/>
</dbReference>
<feature type="compositionally biased region" description="Basic residues" evidence="6">
    <location>
        <begin position="1258"/>
        <end position="1272"/>
    </location>
</feature>
<dbReference type="InterPro" id="IPR004583">
    <property type="entry name" value="DNA_repair_Rad4"/>
</dbReference>
<feature type="compositionally biased region" description="Acidic residues" evidence="6">
    <location>
        <begin position="169"/>
        <end position="180"/>
    </location>
</feature>
<comment type="similarity">
    <text evidence="2">Belongs to the XPC family.</text>
</comment>
<feature type="compositionally biased region" description="Low complexity" evidence="6">
    <location>
        <begin position="614"/>
        <end position="627"/>
    </location>
</feature>
<keyword evidence="4" id="KW-0234">DNA repair</keyword>
<dbReference type="InterPro" id="IPR018328">
    <property type="entry name" value="Rad4_beta-hairpin_dom3"/>
</dbReference>
<dbReference type="Gene3D" id="3.90.260.10">
    <property type="entry name" value="Transglutaminase-like"/>
    <property type="match status" value="2"/>
</dbReference>
<feature type="compositionally biased region" description="Acidic residues" evidence="6">
    <location>
        <begin position="1229"/>
        <end position="1246"/>
    </location>
</feature>
<feature type="compositionally biased region" description="Polar residues" evidence="6">
    <location>
        <begin position="550"/>
        <end position="583"/>
    </location>
</feature>
<feature type="region of interest" description="Disordered" evidence="6">
    <location>
        <begin position="1"/>
        <end position="135"/>
    </location>
</feature>
<dbReference type="GO" id="GO:0006289">
    <property type="term" value="P:nucleotide-excision repair"/>
    <property type="evidence" value="ECO:0007669"/>
    <property type="project" value="InterPro"/>
</dbReference>
<feature type="domain" description="Rad4 beta-hairpin" evidence="9">
    <location>
        <begin position="947"/>
        <end position="1021"/>
    </location>
</feature>
<dbReference type="SMART" id="SM01030">
    <property type="entry name" value="BHD_1"/>
    <property type="match status" value="1"/>
</dbReference>
<feature type="compositionally biased region" description="Basic and acidic residues" evidence="6">
    <location>
        <begin position="195"/>
        <end position="204"/>
    </location>
</feature>
<dbReference type="SUPFAM" id="SSF54001">
    <property type="entry name" value="Cysteine proteinases"/>
    <property type="match status" value="1"/>
</dbReference>
<feature type="compositionally biased region" description="Polar residues" evidence="6">
    <location>
        <begin position="1"/>
        <end position="16"/>
    </location>
</feature>
<dbReference type="Pfam" id="PF10404">
    <property type="entry name" value="BHD_2"/>
    <property type="match status" value="1"/>
</dbReference>
<dbReference type="Gene3D" id="3.30.70.2460">
    <property type="entry name" value="Rad4, beta-hairpin domain BHD3"/>
    <property type="match status" value="1"/>
</dbReference>
<dbReference type="PANTHER" id="PTHR12135:SF0">
    <property type="entry name" value="DNA REPAIR PROTEIN COMPLEMENTING XP-C CELLS"/>
    <property type="match status" value="1"/>
</dbReference>
<dbReference type="InterPro" id="IPR002931">
    <property type="entry name" value="Transglutaminase-like"/>
</dbReference>
<feature type="compositionally biased region" description="Acidic residues" evidence="6">
    <location>
        <begin position="649"/>
        <end position="659"/>
    </location>
</feature>
<feature type="region of interest" description="Disordered" evidence="6">
    <location>
        <begin position="490"/>
        <end position="662"/>
    </location>
</feature>
<evidence type="ECO:0000259" key="8">
    <source>
        <dbReference type="SMART" id="SM01031"/>
    </source>
</evidence>
<feature type="compositionally biased region" description="Acidic residues" evidence="6">
    <location>
        <begin position="103"/>
        <end position="112"/>
    </location>
</feature>
<feature type="compositionally biased region" description="Basic and acidic residues" evidence="6">
    <location>
        <begin position="1062"/>
        <end position="1087"/>
    </location>
</feature>
<dbReference type="Pfam" id="PF03835">
    <property type="entry name" value="Rad4"/>
    <property type="match status" value="1"/>
</dbReference>
<keyword evidence="3" id="KW-0227">DNA damage</keyword>
<comment type="subcellular location">
    <subcellularLocation>
        <location evidence="1">Nucleus</location>
    </subcellularLocation>
</comment>
<dbReference type="Pfam" id="PF10405">
    <property type="entry name" value="BHD_3"/>
    <property type="match status" value="1"/>
</dbReference>
<dbReference type="InterPro" id="IPR042488">
    <property type="entry name" value="Rad4_BHD3_sf"/>
</dbReference>
<evidence type="ECO:0000256" key="4">
    <source>
        <dbReference type="ARBA" id="ARBA00023204"/>
    </source>
</evidence>
<feature type="compositionally biased region" description="Polar residues" evidence="6">
    <location>
        <begin position="628"/>
        <end position="638"/>
    </location>
</feature>
<dbReference type="HOGENOM" id="CLU_003639_2_1_1"/>
<organism evidence="10 11">
    <name type="scientific">Sporisorium reilianum (strain SRZ2)</name>
    <name type="common">Maize head smut fungus</name>
    <dbReference type="NCBI Taxonomy" id="999809"/>
    <lineage>
        <taxon>Eukaryota</taxon>
        <taxon>Fungi</taxon>
        <taxon>Dikarya</taxon>
        <taxon>Basidiomycota</taxon>
        <taxon>Ustilaginomycotina</taxon>
        <taxon>Ustilaginomycetes</taxon>
        <taxon>Ustilaginales</taxon>
        <taxon>Ustilaginaceae</taxon>
        <taxon>Sporisorium</taxon>
    </lineage>
</organism>
<evidence type="ECO:0000256" key="2">
    <source>
        <dbReference type="ARBA" id="ARBA00009525"/>
    </source>
</evidence>
<feature type="compositionally biased region" description="Polar residues" evidence="6">
    <location>
        <begin position="209"/>
        <end position="227"/>
    </location>
</feature>
<dbReference type="Pfam" id="PF01841">
    <property type="entry name" value="Transglut_core"/>
    <property type="match status" value="1"/>
</dbReference>
<evidence type="ECO:0000313" key="10">
    <source>
        <dbReference type="EMBL" id="CBQ69343.1"/>
    </source>
</evidence>
<keyword evidence="5" id="KW-0539">Nucleus</keyword>
<dbReference type="EMBL" id="FQ311436">
    <property type="protein sequence ID" value="CBQ69343.1"/>
    <property type="molecule type" value="Genomic_DNA"/>
</dbReference>
<protein>
    <submittedName>
        <fullName evidence="10">Related to RAD4-Excision repair protein</fullName>
    </submittedName>
</protein>
<sequence length="1272" mass="140228">MTHPKSMTSSTQSATRRQPRKPPKLAHDLDRPDADPEEVFDVQSISSDDDDPATTPSRTKPAAPTPARASRPTSKQQPSSQEVIEISTDGSVGHADDVHDQDMDMSDFEDVDLAAAPAPADASRASSEDLDMEDVELDADPSAKDLQDMYAAAYREVQAKYGDGTGEYDGQDGMDDDGQLGDDASSASKPIPIFKDGKGQHRGVEISVGSRTTKQTASPKQRSNNFLTPRDRQNRITAHKLLVLSMLAHTRVRNKWCNDDELRDTLAESVPDYLITKLRSIHPKKVTEQRERIRMFESFLSELVRWWSSRFRLDPTMVANSALRQPDQDIATGIIPGSGRRIDGWIVETASEREQRHRRERREQQRYKEAKERQATENGNGKGKGKARDFHSNGASASSSSSLKLPTKAMEITIFAPGSAIRPIYLRLLPPTEHIASPAGLKQRAEERCGSRETSAQLFCALCRSIGIPARLVVSPQPLSWSVGASKLANTAQPGSQADKKPSQLRTRVKGSSSRRFASKPVDELTSDDEDGDYSASGASAKPRGKAQRQAISVDSVSSADEATASDVSSGKQTARNAKSSGDLTKRAVLSAAAKTSSKNGTVGRRGGRDQPISVDGTVSDVSSGRSANGTTKTTPSAKSKGKARQVDVIEEQTQDSEEDYRPEKWRNLKAPLQVEHKVKLRSFRPKQLKDSEVAGDDTTADPVDLQAPPTMWVEVFSKPYQKWITVDPVRSMIQPSGSRHMEPPAFDRQNKLVYVVAFEEDGYARDVTARYTNTLNSRVSRLRPPTRSKGEEDWWARVARSIHRPQKLDRDAMEDAELQDSSSREPMPSSMNGFKDHPVYFLEKFLKRDEVVFPRRQIATFQGTPVFSKSDVQTLRSSRQWYNEGRVIKDGEVALKFVKSRGYTLANKRAEEQARSEGREVAQEGLYAEFQTKLYVAPAVGPDGVIPTNGFGNIDLFVPSMLPAGAAHLPFNGIAKVAKKIGVPYAEAITGFEFRKQRGMPKITGIVVAQHNAELVEEAFWQQEQQDALKQQTKKMERAMKNWRKLINAIRIARRVKEQYGDKMAKKDGGSKKVVKGDEQQEEKSRFFAPKPVPESLQEEDPAAIDTPAEELYIDLPAADSPEPAARTPAKRKKIISLAQLASTSAHRANDDDDGTTSSDASPPPAKPSPPKRQRRRSANTDVVAEAPAAGPAKRPRRSAAAAAAAEADTPARRSTRARQSTSVFVELDTDEDVDDAPAQEEDENAAAQDTTPSTRRTSRRITVKLTPRKK</sequence>
<dbReference type="VEuPathDB" id="FungiDB:sr15808"/>
<feature type="region of interest" description="Disordered" evidence="6">
    <location>
        <begin position="162"/>
        <end position="231"/>
    </location>
</feature>
<dbReference type="GO" id="GO:0003684">
    <property type="term" value="F:damaged DNA binding"/>
    <property type="evidence" value="ECO:0007669"/>
    <property type="project" value="InterPro"/>
</dbReference>
<feature type="compositionally biased region" description="Low complexity" evidence="6">
    <location>
        <begin position="114"/>
        <end position="125"/>
    </location>
</feature>
<proteinExistence type="inferred from homology"/>
<feature type="compositionally biased region" description="Polar residues" evidence="6">
    <location>
        <begin position="504"/>
        <end position="516"/>
    </location>
</feature>
<keyword evidence="11" id="KW-1185">Reference proteome</keyword>
<dbReference type="InterPro" id="IPR038765">
    <property type="entry name" value="Papain-like_cys_pep_sf"/>
</dbReference>
<reference evidence="10 11" key="1">
    <citation type="journal article" date="2010" name="Science">
        <title>Pathogenicity determinants in smut fungi revealed by genome comparison.</title>
        <authorList>
            <person name="Schirawski J."/>
            <person name="Mannhaupt G."/>
            <person name="Muench K."/>
            <person name="Brefort T."/>
            <person name="Schipper K."/>
            <person name="Doehlemann G."/>
            <person name="Di Stasio M."/>
            <person name="Roessel N."/>
            <person name="Mendoza-Mendoza A."/>
            <person name="Pester D."/>
            <person name="Mueller O."/>
            <person name="Winterberg B."/>
            <person name="Meyer E."/>
            <person name="Ghareeb H."/>
            <person name="Wollenberg T."/>
            <person name="Muensterkoetter M."/>
            <person name="Wong P."/>
            <person name="Walter M."/>
            <person name="Stukenbrock E."/>
            <person name="Gueldener U."/>
            <person name="Kahmann R."/>
        </authorList>
    </citation>
    <scope>NUCLEOTIDE SEQUENCE [LARGE SCALE GENOMIC DNA]</scope>
    <source>
        <strain evidence="11">SRZ2</strain>
    </source>
</reference>
<gene>
    <name evidence="10" type="ORF">sr15808</name>
</gene>
<feature type="region of interest" description="Disordered" evidence="6">
    <location>
        <begin position="352"/>
        <end position="403"/>
    </location>
</feature>
<dbReference type="InterPro" id="IPR036985">
    <property type="entry name" value="Transglutaminase-like_sf"/>
</dbReference>